<dbReference type="Proteomes" id="UP001201812">
    <property type="component" value="Unassembled WGS sequence"/>
</dbReference>
<evidence type="ECO:0000256" key="1">
    <source>
        <dbReference type="ARBA" id="ARBA00004120"/>
    </source>
</evidence>
<organism evidence="8 9">
    <name type="scientific">Ditylenchus destructor</name>
    <dbReference type="NCBI Taxonomy" id="166010"/>
    <lineage>
        <taxon>Eukaryota</taxon>
        <taxon>Metazoa</taxon>
        <taxon>Ecdysozoa</taxon>
        <taxon>Nematoda</taxon>
        <taxon>Chromadorea</taxon>
        <taxon>Rhabditida</taxon>
        <taxon>Tylenchina</taxon>
        <taxon>Tylenchomorpha</taxon>
        <taxon>Sphaerularioidea</taxon>
        <taxon>Anguinidae</taxon>
        <taxon>Anguininae</taxon>
        <taxon>Ditylenchus</taxon>
    </lineage>
</organism>
<dbReference type="GO" id="GO:0036038">
    <property type="term" value="C:MKS complex"/>
    <property type="evidence" value="ECO:0007669"/>
    <property type="project" value="TreeGrafter"/>
</dbReference>
<proteinExistence type="inferred from homology"/>
<evidence type="ECO:0000313" key="9">
    <source>
        <dbReference type="Proteomes" id="UP001201812"/>
    </source>
</evidence>
<comment type="similarity">
    <text evidence="6">Belongs to the B9D family.</text>
</comment>
<dbReference type="PANTHER" id="PTHR12968">
    <property type="entry name" value="B9 DOMAIN-CONTAINING"/>
    <property type="match status" value="1"/>
</dbReference>
<dbReference type="PANTHER" id="PTHR12968:SF2">
    <property type="entry name" value="B9 DOMAIN-CONTAINING PROTEIN 2"/>
    <property type="match status" value="1"/>
</dbReference>
<comment type="caution">
    <text evidence="8">The sequence shown here is derived from an EMBL/GenBank/DDBJ whole genome shotgun (WGS) entry which is preliminary data.</text>
</comment>
<evidence type="ECO:0000256" key="2">
    <source>
        <dbReference type="ARBA" id="ARBA00022490"/>
    </source>
</evidence>
<accession>A0AAD4QWA9</accession>
<keyword evidence="2" id="KW-0963">Cytoplasm</keyword>
<protein>
    <recommendedName>
        <fullName evidence="7">B9 domain-containing protein 2</fullName>
    </recommendedName>
</protein>
<dbReference type="EMBL" id="JAKKPZ010000057">
    <property type="protein sequence ID" value="KAI1705334.1"/>
    <property type="molecule type" value="Genomic_DNA"/>
</dbReference>
<dbReference type="Pfam" id="PF07162">
    <property type="entry name" value="B9-C2"/>
    <property type="match status" value="1"/>
</dbReference>
<dbReference type="GO" id="GO:0060271">
    <property type="term" value="P:cilium assembly"/>
    <property type="evidence" value="ECO:0007669"/>
    <property type="project" value="TreeGrafter"/>
</dbReference>
<dbReference type="PROSITE" id="PS51381">
    <property type="entry name" value="C2_B9"/>
    <property type="match status" value="1"/>
</dbReference>
<dbReference type="InterPro" id="IPR010796">
    <property type="entry name" value="C2_B9-type_dom"/>
</dbReference>
<comment type="subcellular location">
    <subcellularLocation>
        <location evidence="1">Cytoplasm</location>
        <location evidence="1">Cytoskeleton</location>
        <location evidence="1">Cilium basal body</location>
    </subcellularLocation>
</comment>
<name>A0AAD4QWA9_9BILA</name>
<keyword evidence="9" id="KW-1185">Reference proteome</keyword>
<keyword evidence="5" id="KW-0966">Cell projection</keyword>
<keyword evidence="3" id="KW-0970">Cilium biogenesis/degradation</keyword>
<evidence type="ECO:0000313" key="8">
    <source>
        <dbReference type="EMBL" id="KAI1705334.1"/>
    </source>
</evidence>
<evidence type="ECO:0000256" key="7">
    <source>
        <dbReference type="ARBA" id="ARBA00039272"/>
    </source>
</evidence>
<gene>
    <name evidence="8" type="ORF">DdX_13649</name>
</gene>
<evidence type="ECO:0000256" key="4">
    <source>
        <dbReference type="ARBA" id="ARBA00023212"/>
    </source>
</evidence>
<evidence type="ECO:0000256" key="3">
    <source>
        <dbReference type="ARBA" id="ARBA00022794"/>
    </source>
</evidence>
<evidence type="ECO:0000256" key="5">
    <source>
        <dbReference type="ARBA" id="ARBA00023273"/>
    </source>
</evidence>
<keyword evidence="4" id="KW-0206">Cytoskeleton</keyword>
<evidence type="ECO:0000256" key="6">
    <source>
        <dbReference type="ARBA" id="ARBA00038411"/>
    </source>
</evidence>
<reference evidence="8" key="1">
    <citation type="submission" date="2022-01" db="EMBL/GenBank/DDBJ databases">
        <title>Genome Sequence Resource for Two Populations of Ditylenchus destructor, the Migratory Endoparasitic Phytonematode.</title>
        <authorList>
            <person name="Zhang H."/>
            <person name="Lin R."/>
            <person name="Xie B."/>
        </authorList>
    </citation>
    <scope>NUCLEOTIDE SEQUENCE</scope>
    <source>
        <strain evidence="8">BazhouSP</strain>
    </source>
</reference>
<sequence>MAEVHIFGQIESAEAFPDNRLSCRWTLRLGGGWRLIEGDESGHTQTDLSGLDVAYFCHPVDIHLATRTLQGWPKIILEVWHYDDYGRQEIYGYGTVFLPATPGEHEVKCHCWRPRGGFREELMQRFVGGGLQLRSLSALDDPAQLMKLQTVAMGVVNLRLSVITRHFDRYGIAC</sequence>
<dbReference type="AlphaFoldDB" id="A0AAD4QWA9"/>